<dbReference type="EMBL" id="GBHO01012277">
    <property type="protein sequence ID" value="JAG31327.1"/>
    <property type="molecule type" value="Transcribed_RNA"/>
</dbReference>
<accession>A0A0A9YE23</accession>
<proteinExistence type="predicted"/>
<sequence>MKLVAWLVAHNIELTQPDYYHCTIGVYNNLIRRDYFKYPQGLLSEMRIIKEALFKSLVDKIPIMEVHRRSAKRLNFFLNDLGEELKMHGKLVWSLSETIVGYQERELMRTCLIPPGPRVPDENTTNLDYLASEDYEPMQYLGF</sequence>
<reference evidence="1" key="2">
    <citation type="submission" date="2014-07" db="EMBL/GenBank/DDBJ databases">
        <authorList>
            <person name="Hull J."/>
        </authorList>
    </citation>
    <scope>NUCLEOTIDE SEQUENCE</scope>
</reference>
<dbReference type="AlphaFoldDB" id="A0A0A9YE23"/>
<protein>
    <submittedName>
        <fullName evidence="1">Uncharacterized protein</fullName>
    </submittedName>
</protein>
<reference evidence="1" key="1">
    <citation type="journal article" date="2014" name="PLoS ONE">
        <title>Transcriptome-Based Identification of ABC Transporters in the Western Tarnished Plant Bug Lygus hesperus.</title>
        <authorList>
            <person name="Hull J.J."/>
            <person name="Chaney K."/>
            <person name="Geib S.M."/>
            <person name="Fabrick J.A."/>
            <person name="Brent C.S."/>
            <person name="Walsh D."/>
            <person name="Lavine L.C."/>
        </authorList>
    </citation>
    <scope>NUCLEOTIDE SEQUENCE</scope>
</reference>
<organism evidence="1">
    <name type="scientific">Lygus hesperus</name>
    <name type="common">Western plant bug</name>
    <dbReference type="NCBI Taxonomy" id="30085"/>
    <lineage>
        <taxon>Eukaryota</taxon>
        <taxon>Metazoa</taxon>
        <taxon>Ecdysozoa</taxon>
        <taxon>Arthropoda</taxon>
        <taxon>Hexapoda</taxon>
        <taxon>Insecta</taxon>
        <taxon>Pterygota</taxon>
        <taxon>Neoptera</taxon>
        <taxon>Paraneoptera</taxon>
        <taxon>Hemiptera</taxon>
        <taxon>Heteroptera</taxon>
        <taxon>Panheteroptera</taxon>
        <taxon>Cimicomorpha</taxon>
        <taxon>Miridae</taxon>
        <taxon>Mirini</taxon>
        <taxon>Lygus</taxon>
    </lineage>
</organism>
<gene>
    <name evidence="1" type="ORF">CM83_100938</name>
</gene>
<evidence type="ECO:0000313" key="2">
    <source>
        <dbReference type="EMBL" id="JAG58391.1"/>
    </source>
</evidence>
<name>A0A0A9YE23_LYGHE</name>
<evidence type="ECO:0000313" key="1">
    <source>
        <dbReference type="EMBL" id="JAG31327.1"/>
    </source>
</evidence>
<dbReference type="EMBL" id="GBRD01007430">
    <property type="protein sequence ID" value="JAG58391.1"/>
    <property type="molecule type" value="Transcribed_RNA"/>
</dbReference>
<reference evidence="2" key="3">
    <citation type="submission" date="2014-09" db="EMBL/GenBank/DDBJ databases">
        <authorList>
            <person name="Magalhaes I.L.F."/>
            <person name="Oliveira U."/>
            <person name="Santos F.R."/>
            <person name="Vidigal T.H.D.A."/>
            <person name="Brescovit A.D."/>
            <person name="Santos A.J."/>
        </authorList>
    </citation>
    <scope>NUCLEOTIDE SEQUENCE</scope>
</reference>